<name>A0A839N425_9MICO</name>
<gene>
    <name evidence="10" type="ORF">FHU39_000798</name>
</gene>
<comment type="subcellular location">
    <subcellularLocation>
        <location evidence="1">Cell membrane</location>
        <topology evidence="1">Multi-pass membrane protein</topology>
    </subcellularLocation>
</comment>
<dbReference type="InterPro" id="IPR051791">
    <property type="entry name" value="Pra-immunoreactive"/>
</dbReference>
<reference evidence="10 11" key="1">
    <citation type="submission" date="2020-08" db="EMBL/GenBank/DDBJ databases">
        <title>Sequencing the genomes of 1000 actinobacteria strains.</title>
        <authorList>
            <person name="Klenk H.-P."/>
        </authorList>
    </citation>
    <scope>NUCLEOTIDE SEQUENCE [LARGE SCALE GENOMIC DNA]</scope>
    <source>
        <strain evidence="10 11">DSM 105369</strain>
    </source>
</reference>
<feature type="domain" description="DUF2510" evidence="9">
    <location>
        <begin position="7"/>
        <end position="35"/>
    </location>
</feature>
<accession>A0A839N425</accession>
<dbReference type="GO" id="GO:0005886">
    <property type="term" value="C:plasma membrane"/>
    <property type="evidence" value="ECO:0007669"/>
    <property type="project" value="UniProtKB-SubCell"/>
</dbReference>
<dbReference type="AlphaFoldDB" id="A0A839N425"/>
<feature type="region of interest" description="Disordered" evidence="6">
    <location>
        <begin position="31"/>
        <end position="114"/>
    </location>
</feature>
<dbReference type="Proteomes" id="UP000559182">
    <property type="component" value="Unassembled WGS sequence"/>
</dbReference>
<feature type="domain" description="RDD" evidence="8">
    <location>
        <begin position="119"/>
        <end position="281"/>
    </location>
</feature>
<dbReference type="PANTHER" id="PTHR36115">
    <property type="entry name" value="PROLINE-RICH ANTIGEN HOMOLOG-RELATED"/>
    <property type="match status" value="1"/>
</dbReference>
<dbReference type="PANTHER" id="PTHR36115:SF4">
    <property type="entry name" value="MEMBRANE PROTEIN"/>
    <property type="match status" value="1"/>
</dbReference>
<keyword evidence="5 7" id="KW-0472">Membrane</keyword>
<dbReference type="InterPro" id="IPR010432">
    <property type="entry name" value="RDD"/>
</dbReference>
<proteinExistence type="predicted"/>
<feature type="compositionally biased region" description="Low complexity" evidence="6">
    <location>
        <begin position="86"/>
        <end position="109"/>
    </location>
</feature>
<evidence type="ECO:0000256" key="4">
    <source>
        <dbReference type="ARBA" id="ARBA00022989"/>
    </source>
</evidence>
<evidence type="ECO:0000313" key="11">
    <source>
        <dbReference type="Proteomes" id="UP000559182"/>
    </source>
</evidence>
<keyword evidence="11" id="KW-1185">Reference proteome</keyword>
<dbReference type="EMBL" id="JACHVQ010000001">
    <property type="protein sequence ID" value="MBB2890814.1"/>
    <property type="molecule type" value="Genomic_DNA"/>
</dbReference>
<evidence type="ECO:0000256" key="1">
    <source>
        <dbReference type="ARBA" id="ARBA00004651"/>
    </source>
</evidence>
<keyword evidence="3 7" id="KW-0812">Transmembrane</keyword>
<evidence type="ECO:0000256" key="2">
    <source>
        <dbReference type="ARBA" id="ARBA00022475"/>
    </source>
</evidence>
<organism evidence="10 11">
    <name type="scientific">Flexivirga oryzae</name>
    <dbReference type="NCBI Taxonomy" id="1794944"/>
    <lineage>
        <taxon>Bacteria</taxon>
        <taxon>Bacillati</taxon>
        <taxon>Actinomycetota</taxon>
        <taxon>Actinomycetes</taxon>
        <taxon>Micrococcales</taxon>
        <taxon>Dermacoccaceae</taxon>
        <taxon>Flexivirga</taxon>
    </lineage>
</organism>
<comment type="caution">
    <text evidence="10">The sequence shown here is derived from an EMBL/GenBank/DDBJ whole genome shotgun (WGS) entry which is preliminary data.</text>
</comment>
<evidence type="ECO:0000256" key="7">
    <source>
        <dbReference type="SAM" id="Phobius"/>
    </source>
</evidence>
<evidence type="ECO:0000256" key="5">
    <source>
        <dbReference type="ARBA" id="ARBA00023136"/>
    </source>
</evidence>
<dbReference type="Pfam" id="PF06271">
    <property type="entry name" value="RDD"/>
    <property type="match status" value="1"/>
</dbReference>
<sequence>MSERASGWYDDPQDPDQLRYWDGILWSDRTMPKVKPGLENSRIGDAKRQYEEEQERLRAAEQASARSRYPEQPQMRPYQRGEHDPYGQPGNQGYGQTPYGPRQPYQPRPVKVTPDGEPTASWWRRLFAYVIDNILLSAVAVAVSWTWLHPWATTFINWYDDLLDAAEAGRSQPPIPEALYQVPWQFPLIAAVLYLVYEIAMIAWRGQTVGHLICGIRVRSSESTAKPGLNAVAIRAVVKGVNTITSLVPFLGSLGLVFGLVDGLVPLGDRHAQSLHDKAAKTYVVRSRAPKPPYGAPAPPHAR</sequence>
<evidence type="ECO:0000256" key="6">
    <source>
        <dbReference type="SAM" id="MobiDB-lite"/>
    </source>
</evidence>
<protein>
    <submittedName>
        <fullName evidence="10">Putative RDD family membrane protein YckC</fullName>
    </submittedName>
</protein>
<keyword evidence="2" id="KW-1003">Cell membrane</keyword>
<dbReference type="RefSeq" id="WP_183319167.1">
    <property type="nucleotide sequence ID" value="NZ_JACHVQ010000001.1"/>
</dbReference>
<feature type="transmembrane region" description="Helical" evidence="7">
    <location>
        <begin position="126"/>
        <end position="148"/>
    </location>
</feature>
<keyword evidence="4 7" id="KW-1133">Transmembrane helix</keyword>
<dbReference type="InterPro" id="IPR018929">
    <property type="entry name" value="DUF2510"/>
</dbReference>
<evidence type="ECO:0000313" key="10">
    <source>
        <dbReference type="EMBL" id="MBB2890814.1"/>
    </source>
</evidence>
<feature type="compositionally biased region" description="Basic and acidic residues" evidence="6">
    <location>
        <begin position="42"/>
        <end position="59"/>
    </location>
</feature>
<evidence type="ECO:0000259" key="9">
    <source>
        <dbReference type="Pfam" id="PF10708"/>
    </source>
</evidence>
<feature type="transmembrane region" description="Helical" evidence="7">
    <location>
        <begin position="184"/>
        <end position="204"/>
    </location>
</feature>
<dbReference type="Pfam" id="PF10708">
    <property type="entry name" value="DUF2510"/>
    <property type="match status" value="1"/>
</dbReference>
<evidence type="ECO:0000259" key="8">
    <source>
        <dbReference type="Pfam" id="PF06271"/>
    </source>
</evidence>
<evidence type="ECO:0000256" key="3">
    <source>
        <dbReference type="ARBA" id="ARBA00022692"/>
    </source>
</evidence>